<gene>
    <name evidence="6" type="primary">PGPEP1_2</name>
    <name evidence="6" type="ORF">H4R20_001528</name>
</gene>
<evidence type="ECO:0000256" key="1">
    <source>
        <dbReference type="ARBA" id="ARBA00006641"/>
    </source>
</evidence>
<dbReference type="Gene3D" id="3.40.630.20">
    <property type="entry name" value="Peptidase C15, pyroglutamyl peptidase I-like"/>
    <property type="match status" value="1"/>
</dbReference>
<evidence type="ECO:0000256" key="3">
    <source>
        <dbReference type="ARBA" id="ARBA00022670"/>
    </source>
</evidence>
<dbReference type="EMBL" id="JANBUO010000155">
    <property type="protein sequence ID" value="KAJ2806847.1"/>
    <property type="molecule type" value="Genomic_DNA"/>
</dbReference>
<comment type="similarity">
    <text evidence="1">Belongs to the peptidase C15 family.</text>
</comment>
<evidence type="ECO:0000313" key="6">
    <source>
        <dbReference type="EMBL" id="KAJ2806847.1"/>
    </source>
</evidence>
<dbReference type="Proteomes" id="UP001140094">
    <property type="component" value="Unassembled WGS sequence"/>
</dbReference>
<dbReference type="GO" id="GO:0006508">
    <property type="term" value="P:proteolysis"/>
    <property type="evidence" value="ECO:0007669"/>
    <property type="project" value="UniProtKB-KW"/>
</dbReference>
<dbReference type="GO" id="GO:0005829">
    <property type="term" value="C:cytosol"/>
    <property type="evidence" value="ECO:0007669"/>
    <property type="project" value="InterPro"/>
</dbReference>
<dbReference type="GO" id="GO:0016920">
    <property type="term" value="F:pyroglutamyl-peptidase activity"/>
    <property type="evidence" value="ECO:0007669"/>
    <property type="project" value="UniProtKB-EC"/>
</dbReference>
<dbReference type="AlphaFoldDB" id="A0A9W8HWV2"/>
<dbReference type="SUPFAM" id="SSF53182">
    <property type="entry name" value="Pyrrolidone carboxyl peptidase (pyroglutamate aminopeptidase)"/>
    <property type="match status" value="1"/>
</dbReference>
<dbReference type="InterPro" id="IPR000816">
    <property type="entry name" value="Peptidase_C15"/>
</dbReference>
<evidence type="ECO:0000256" key="5">
    <source>
        <dbReference type="ARBA" id="ARBA00022807"/>
    </source>
</evidence>
<accession>A0A9W8HWV2</accession>
<protein>
    <submittedName>
        <fullName evidence="6">Pyroglutamyl-peptidase 1</fullName>
        <ecNumber evidence="6">3.4.19.3</ecNumber>
    </submittedName>
</protein>
<keyword evidence="5" id="KW-0788">Thiol protease</keyword>
<dbReference type="PANTHER" id="PTHR23402:SF1">
    <property type="entry name" value="PYROGLUTAMYL-PEPTIDASE I"/>
    <property type="match status" value="1"/>
</dbReference>
<keyword evidence="3" id="KW-0645">Protease</keyword>
<keyword evidence="4 6" id="KW-0378">Hydrolase</keyword>
<keyword evidence="2" id="KW-0963">Cytoplasm</keyword>
<dbReference type="InterPro" id="IPR036440">
    <property type="entry name" value="Peptidase_C15-like_sf"/>
</dbReference>
<name>A0A9W8HWV2_9FUNG</name>
<evidence type="ECO:0000313" key="7">
    <source>
        <dbReference type="Proteomes" id="UP001140094"/>
    </source>
</evidence>
<dbReference type="PANTHER" id="PTHR23402">
    <property type="entry name" value="PROTEASE FAMILY C15 PYROGLUTAMYL-PEPTIDASE I-RELATED"/>
    <property type="match status" value="1"/>
</dbReference>
<evidence type="ECO:0000256" key="4">
    <source>
        <dbReference type="ARBA" id="ARBA00022801"/>
    </source>
</evidence>
<dbReference type="EC" id="3.4.19.3" evidence="6"/>
<keyword evidence="7" id="KW-1185">Reference proteome</keyword>
<dbReference type="OrthoDB" id="407146at2759"/>
<dbReference type="InterPro" id="IPR016125">
    <property type="entry name" value="Peptidase_C15-like"/>
</dbReference>
<dbReference type="Pfam" id="PF01470">
    <property type="entry name" value="Peptidase_C15"/>
    <property type="match status" value="1"/>
</dbReference>
<proteinExistence type="inferred from homology"/>
<comment type="caution">
    <text evidence="6">The sequence shown here is derived from an EMBL/GenBank/DDBJ whole genome shotgun (WGS) entry which is preliminary data.</text>
</comment>
<evidence type="ECO:0000256" key="2">
    <source>
        <dbReference type="ARBA" id="ARBA00022490"/>
    </source>
</evidence>
<sequence length="209" mass="23372">MPVKSIKHALVTGPGPFGKYKVNRAWETVKLLDGEAIMVGDTTVVVHCHRVPVSYDELADVIPCLHQIEDFSIVIHCGIAEEHFVRLEKQAHKSGYFWPGDKGPTDVPPNGCVQGYDLPEILTTDIDVKKLWKSLFEGGWTSTRVSVDAGVLQCNFQYYISLAEGKVSYPARNLPAPKTLFVHIPTIENEPYNDVQTSYLLRDIIKHLA</sequence>
<dbReference type="PRINTS" id="PR00706">
    <property type="entry name" value="PYROGLUPTASE"/>
</dbReference>
<organism evidence="6 7">
    <name type="scientific">Coemansia guatemalensis</name>
    <dbReference type="NCBI Taxonomy" id="2761395"/>
    <lineage>
        <taxon>Eukaryota</taxon>
        <taxon>Fungi</taxon>
        <taxon>Fungi incertae sedis</taxon>
        <taxon>Zoopagomycota</taxon>
        <taxon>Kickxellomycotina</taxon>
        <taxon>Kickxellomycetes</taxon>
        <taxon>Kickxellales</taxon>
        <taxon>Kickxellaceae</taxon>
        <taxon>Coemansia</taxon>
    </lineage>
</organism>
<reference evidence="6" key="1">
    <citation type="submission" date="2022-07" db="EMBL/GenBank/DDBJ databases">
        <title>Phylogenomic reconstructions and comparative analyses of Kickxellomycotina fungi.</title>
        <authorList>
            <person name="Reynolds N.K."/>
            <person name="Stajich J.E."/>
            <person name="Barry K."/>
            <person name="Grigoriev I.V."/>
            <person name="Crous P."/>
            <person name="Smith M.E."/>
        </authorList>
    </citation>
    <scope>NUCLEOTIDE SEQUENCE</scope>
    <source>
        <strain evidence="6">NRRL 1565</strain>
    </source>
</reference>